<dbReference type="PANTHER" id="PTHR11480">
    <property type="entry name" value="SAPOSIN-RELATED"/>
    <property type="match status" value="1"/>
</dbReference>
<dbReference type="InterPro" id="IPR008139">
    <property type="entry name" value="SaposinB_dom"/>
</dbReference>
<dbReference type="Gene3D" id="1.10.225.10">
    <property type="entry name" value="Saposin-like"/>
    <property type="match status" value="3"/>
</dbReference>
<reference evidence="4 5" key="1">
    <citation type="journal article" date="2019" name="BMC Genomics">
        <title>New insights from Opisthorchis felineus genome: update on genomics of the epidemiologically important liver flukes.</title>
        <authorList>
            <person name="Ershov N.I."/>
            <person name="Mordvinov V.A."/>
            <person name="Prokhortchouk E.B."/>
            <person name="Pakharukova M.Y."/>
            <person name="Gunbin K.V."/>
            <person name="Ustyantsev K."/>
            <person name="Genaev M.A."/>
            <person name="Blinov A.G."/>
            <person name="Mazur A."/>
            <person name="Boulygina E."/>
            <person name="Tsygankova S."/>
            <person name="Khrameeva E."/>
            <person name="Chekanov N."/>
            <person name="Fan G."/>
            <person name="Xiao A."/>
            <person name="Zhang H."/>
            <person name="Xu X."/>
            <person name="Yang H."/>
            <person name="Solovyev V."/>
            <person name="Lee S.M."/>
            <person name="Liu X."/>
            <person name="Afonnikov D.A."/>
            <person name="Skryabin K.G."/>
        </authorList>
    </citation>
    <scope>NUCLEOTIDE SEQUENCE [LARGE SCALE GENOMIC DNA]</scope>
    <source>
        <strain evidence="4">AK-0245</strain>
        <tissue evidence="4">Whole organism</tissue>
    </source>
</reference>
<dbReference type="PANTHER" id="PTHR11480:SF93">
    <property type="entry name" value="SAPOSIN B-TYPE DOMAIN-CONTAINING PROTEIN"/>
    <property type="match status" value="1"/>
</dbReference>
<feature type="signal peptide" evidence="2">
    <location>
        <begin position="1"/>
        <end position="19"/>
    </location>
</feature>
<name>A0A4V3SC33_OPIFE</name>
<keyword evidence="1" id="KW-1015">Disulfide bond</keyword>
<protein>
    <recommendedName>
        <fullName evidence="3">Saposin B-type domain-containing protein</fullName>
    </recommendedName>
</protein>
<comment type="caution">
    <text evidence="4">The sequence shown here is derived from an EMBL/GenBank/DDBJ whole genome shotgun (WGS) entry which is preliminary data.</text>
</comment>
<keyword evidence="5" id="KW-1185">Reference proteome</keyword>
<accession>A0A4V3SC33</accession>
<organism evidence="4 5">
    <name type="scientific">Opisthorchis felineus</name>
    <dbReference type="NCBI Taxonomy" id="147828"/>
    <lineage>
        <taxon>Eukaryota</taxon>
        <taxon>Metazoa</taxon>
        <taxon>Spiralia</taxon>
        <taxon>Lophotrochozoa</taxon>
        <taxon>Platyhelminthes</taxon>
        <taxon>Trematoda</taxon>
        <taxon>Digenea</taxon>
        <taxon>Opisthorchiida</taxon>
        <taxon>Opisthorchiata</taxon>
        <taxon>Opisthorchiidae</taxon>
        <taxon>Opisthorchis</taxon>
    </lineage>
</organism>
<evidence type="ECO:0000313" key="4">
    <source>
        <dbReference type="EMBL" id="TGZ55254.1"/>
    </source>
</evidence>
<feature type="chain" id="PRO_5020397008" description="Saposin B-type domain-containing protein" evidence="2">
    <location>
        <begin position="20"/>
        <end position="291"/>
    </location>
</feature>
<evidence type="ECO:0000259" key="3">
    <source>
        <dbReference type="PROSITE" id="PS50015"/>
    </source>
</evidence>
<gene>
    <name evidence="4" type="ORF">CRM22_010437</name>
</gene>
<evidence type="ECO:0000256" key="1">
    <source>
        <dbReference type="ARBA" id="ARBA00023157"/>
    </source>
</evidence>
<dbReference type="PROSITE" id="PS50015">
    <property type="entry name" value="SAP_B"/>
    <property type="match status" value="3"/>
</dbReference>
<dbReference type="SMART" id="SM00741">
    <property type="entry name" value="SapB"/>
    <property type="match status" value="3"/>
</dbReference>
<dbReference type="InterPro" id="IPR051428">
    <property type="entry name" value="Sphingo_Act-Surfact_Prot"/>
</dbReference>
<feature type="domain" description="Saposin B-type" evidence="3">
    <location>
        <begin position="123"/>
        <end position="205"/>
    </location>
</feature>
<keyword evidence="2" id="KW-0732">Signal</keyword>
<evidence type="ECO:0000313" key="5">
    <source>
        <dbReference type="Proteomes" id="UP000308267"/>
    </source>
</evidence>
<sequence length="291" mass="32947">MQHKMQIVFLLLSFLGVYACQTCSSGIGDQTTNPLLESPICDICKKTAHDLNEFAFTSNAKMAIKSMIHLICGRIPGENQCEEILNSLYEYLDERHKQCRPEKLCTLLHICPRDENCEFSETEPVRCDACIGIVESLVKLMEQPYFRKMIISLMGEMCESVPEQHLKTMCTLFVNERLEEWLTKVAQFVVPAALCQVIDLCRMPQKQMLFSPGPIDFCGTCTRSVSQLKTFLGNEDAVTALKRATDHMCDLTLVYSSQCSEFAHNLLDSLVQDITTLKEAEFCQKIHMCSG</sequence>
<proteinExistence type="predicted"/>
<feature type="domain" description="Saposin B-type" evidence="3">
    <location>
        <begin position="37"/>
        <end position="115"/>
    </location>
</feature>
<dbReference type="EMBL" id="SJOL01009849">
    <property type="protein sequence ID" value="TGZ55254.1"/>
    <property type="molecule type" value="Genomic_DNA"/>
</dbReference>
<dbReference type="OrthoDB" id="69496at2759"/>
<dbReference type="AlphaFoldDB" id="A0A4V3SC33"/>
<dbReference type="STRING" id="147828.A0A4V3SC33"/>
<dbReference type="Proteomes" id="UP000308267">
    <property type="component" value="Unassembled WGS sequence"/>
</dbReference>
<dbReference type="InterPro" id="IPR011001">
    <property type="entry name" value="Saposin-like"/>
</dbReference>
<feature type="domain" description="Saposin B-type" evidence="3">
    <location>
        <begin position="214"/>
        <end position="291"/>
    </location>
</feature>
<evidence type="ECO:0000256" key="2">
    <source>
        <dbReference type="SAM" id="SignalP"/>
    </source>
</evidence>
<dbReference type="SUPFAM" id="SSF47862">
    <property type="entry name" value="Saposin"/>
    <property type="match status" value="3"/>
</dbReference>
<dbReference type="PROSITE" id="PS51257">
    <property type="entry name" value="PROKAR_LIPOPROTEIN"/>
    <property type="match status" value="1"/>
</dbReference>